<dbReference type="GO" id="GO:0008234">
    <property type="term" value="F:cysteine-type peptidase activity"/>
    <property type="evidence" value="ECO:0007669"/>
    <property type="project" value="InterPro"/>
</dbReference>
<dbReference type="SMART" id="SM00645">
    <property type="entry name" value="Pept_C1"/>
    <property type="match status" value="1"/>
</dbReference>
<comment type="similarity">
    <text evidence="1">Belongs to the peptidase C1 family.</text>
</comment>
<dbReference type="InterPro" id="IPR025660">
    <property type="entry name" value="Pept_his_AS"/>
</dbReference>
<dbReference type="InterPro" id="IPR025661">
    <property type="entry name" value="Pept_asp_AS"/>
</dbReference>
<evidence type="ECO:0000313" key="5">
    <source>
        <dbReference type="Proteomes" id="UP000298416"/>
    </source>
</evidence>
<reference evidence="4" key="1">
    <citation type="submission" date="2018-01" db="EMBL/GenBank/DDBJ databases">
        <authorList>
            <person name="Mao J.F."/>
        </authorList>
    </citation>
    <scope>NUCLEOTIDE SEQUENCE</scope>
    <source>
        <strain evidence="4">Huo1</strain>
        <tissue evidence="4">Leaf</tissue>
    </source>
</reference>
<evidence type="ECO:0000313" key="4">
    <source>
        <dbReference type="EMBL" id="KAG6404906.1"/>
    </source>
</evidence>
<sequence>MNQTEFPTNIRIHVTTPISCKSSEAKPRTELQFLEISLGSKMKITSPDTRNSMLAIVLVCILCVCTDACPEKPTGEVTFVNAQNLSYTLTDNEFADMTNFEFQTTYLGYKSQGRRLPDNQKHSYKVGNYAAPSSIDWRKKGAVTSIKNQDSCGAVEGINQIKTGKLVSLSPQELVDCSLGIDNHGCRGGLMEKAYEFMMLNGGMSLEEDYPYKGRQGICNPIIARKIAASITGYVRIPERNETAMKAAVACQPIAVAIEASASEFQLYSDGVFTGSCGKKLNHGVVVVGYGEDKGVGYWIVKNSWGIGWGNKGYMKLHRGSSDRSGVCGIAMEGSYPVKDF</sequence>
<evidence type="ECO:0000256" key="1">
    <source>
        <dbReference type="ARBA" id="ARBA00008455"/>
    </source>
</evidence>
<dbReference type="EMBL" id="PNBA02000012">
    <property type="protein sequence ID" value="KAG6404906.1"/>
    <property type="molecule type" value="Genomic_DNA"/>
</dbReference>
<dbReference type="AlphaFoldDB" id="A0A8X8ZHD9"/>
<dbReference type="FunFam" id="3.90.70.10:FF:000332">
    <property type="entry name" value="Cathepsin L1"/>
    <property type="match status" value="1"/>
</dbReference>
<evidence type="ECO:0000259" key="3">
    <source>
        <dbReference type="SMART" id="SM00645"/>
    </source>
</evidence>
<dbReference type="GO" id="GO:0006508">
    <property type="term" value="P:proteolysis"/>
    <property type="evidence" value="ECO:0007669"/>
    <property type="project" value="InterPro"/>
</dbReference>
<dbReference type="Proteomes" id="UP000298416">
    <property type="component" value="Unassembled WGS sequence"/>
</dbReference>
<evidence type="ECO:0000256" key="2">
    <source>
        <dbReference type="ARBA" id="ARBA00023157"/>
    </source>
</evidence>
<dbReference type="PROSITE" id="PS00640">
    <property type="entry name" value="THIOL_PROTEASE_ASN"/>
    <property type="match status" value="1"/>
</dbReference>
<dbReference type="CDD" id="cd02248">
    <property type="entry name" value="Peptidase_C1A"/>
    <property type="match status" value="1"/>
</dbReference>
<gene>
    <name evidence="4" type="ORF">SASPL_132483</name>
</gene>
<protein>
    <recommendedName>
        <fullName evidence="3">Peptidase C1A papain C-terminal domain-containing protein</fullName>
    </recommendedName>
</protein>
<dbReference type="Gene3D" id="3.90.70.10">
    <property type="entry name" value="Cysteine proteinases"/>
    <property type="match status" value="1"/>
</dbReference>
<dbReference type="InterPro" id="IPR000668">
    <property type="entry name" value="Peptidase_C1A_C"/>
</dbReference>
<dbReference type="SUPFAM" id="SSF54001">
    <property type="entry name" value="Cysteine proteinases"/>
    <property type="match status" value="1"/>
</dbReference>
<accession>A0A8X8ZHD9</accession>
<organism evidence="4">
    <name type="scientific">Salvia splendens</name>
    <name type="common">Scarlet sage</name>
    <dbReference type="NCBI Taxonomy" id="180675"/>
    <lineage>
        <taxon>Eukaryota</taxon>
        <taxon>Viridiplantae</taxon>
        <taxon>Streptophyta</taxon>
        <taxon>Embryophyta</taxon>
        <taxon>Tracheophyta</taxon>
        <taxon>Spermatophyta</taxon>
        <taxon>Magnoliopsida</taxon>
        <taxon>eudicotyledons</taxon>
        <taxon>Gunneridae</taxon>
        <taxon>Pentapetalae</taxon>
        <taxon>asterids</taxon>
        <taxon>lamiids</taxon>
        <taxon>Lamiales</taxon>
        <taxon>Lamiaceae</taxon>
        <taxon>Nepetoideae</taxon>
        <taxon>Mentheae</taxon>
        <taxon>Salviinae</taxon>
        <taxon>Salvia</taxon>
        <taxon>Salvia subgen. Calosphace</taxon>
        <taxon>core Calosphace</taxon>
    </lineage>
</organism>
<keyword evidence="2" id="KW-1015">Disulfide bond</keyword>
<dbReference type="InterPro" id="IPR038765">
    <property type="entry name" value="Papain-like_cys_pep_sf"/>
</dbReference>
<name>A0A8X8ZHD9_SALSN</name>
<dbReference type="InterPro" id="IPR039417">
    <property type="entry name" value="Peptidase_C1A_papain-like"/>
</dbReference>
<comment type="caution">
    <text evidence="4">The sequence shown here is derived from an EMBL/GenBank/DDBJ whole genome shotgun (WGS) entry which is preliminary data.</text>
</comment>
<proteinExistence type="inferred from homology"/>
<dbReference type="PROSITE" id="PS00639">
    <property type="entry name" value="THIOL_PROTEASE_HIS"/>
    <property type="match status" value="1"/>
</dbReference>
<reference evidence="4" key="2">
    <citation type="submission" date="2020-08" db="EMBL/GenBank/DDBJ databases">
        <title>Plant Genome Project.</title>
        <authorList>
            <person name="Zhang R.-G."/>
        </authorList>
    </citation>
    <scope>NUCLEOTIDE SEQUENCE</scope>
    <source>
        <strain evidence="4">Huo1</strain>
        <tissue evidence="4">Leaf</tissue>
    </source>
</reference>
<dbReference type="PANTHER" id="PTHR12411">
    <property type="entry name" value="CYSTEINE PROTEASE FAMILY C1-RELATED"/>
    <property type="match status" value="1"/>
</dbReference>
<dbReference type="InterPro" id="IPR013128">
    <property type="entry name" value="Peptidase_C1A"/>
</dbReference>
<keyword evidence="5" id="KW-1185">Reference proteome</keyword>
<feature type="domain" description="Peptidase C1A papain C-terminal" evidence="3">
    <location>
        <begin position="131"/>
        <end position="338"/>
    </location>
</feature>
<dbReference type="Pfam" id="PF00112">
    <property type="entry name" value="Peptidase_C1"/>
    <property type="match status" value="1"/>
</dbReference>